<dbReference type="EMBL" id="BAAADG010000004">
    <property type="protein sequence ID" value="GAA0222247.1"/>
    <property type="molecule type" value="Genomic_DNA"/>
</dbReference>
<dbReference type="PANTHER" id="PTHR37946">
    <property type="entry name" value="SLL1969 PROTEIN"/>
    <property type="match status" value="1"/>
</dbReference>
<evidence type="ECO:0000313" key="1">
    <source>
        <dbReference type="EMBL" id="GAA0222247.1"/>
    </source>
</evidence>
<organism evidence="1 2">
    <name type="scientific">Methylophaga marina</name>
    <dbReference type="NCBI Taxonomy" id="45495"/>
    <lineage>
        <taxon>Bacteria</taxon>
        <taxon>Pseudomonadati</taxon>
        <taxon>Pseudomonadota</taxon>
        <taxon>Gammaproteobacteria</taxon>
        <taxon>Thiotrichales</taxon>
        <taxon>Piscirickettsiaceae</taxon>
        <taxon>Methylophaga</taxon>
    </lineage>
</organism>
<accession>A0ABN0TI18</accession>
<keyword evidence="2" id="KW-1185">Reference proteome</keyword>
<reference evidence="1 2" key="1">
    <citation type="journal article" date="2019" name="Int. J. Syst. Evol. Microbiol.">
        <title>The Global Catalogue of Microorganisms (GCM) 10K type strain sequencing project: providing services to taxonomists for standard genome sequencing and annotation.</title>
        <authorList>
            <consortium name="The Broad Institute Genomics Platform"/>
            <consortium name="The Broad Institute Genome Sequencing Center for Infectious Disease"/>
            <person name="Wu L."/>
            <person name="Ma J."/>
        </authorList>
    </citation>
    <scope>NUCLEOTIDE SEQUENCE [LARGE SCALE GENOMIC DNA]</scope>
    <source>
        <strain evidence="1 2">JCM 6886</strain>
    </source>
</reference>
<proteinExistence type="predicted"/>
<gene>
    <name evidence="1" type="ORF">GCM10008964_12160</name>
</gene>
<protein>
    <recommendedName>
        <fullName evidence="3">Alpha/beta hydrolase</fullName>
    </recommendedName>
</protein>
<dbReference type="SUPFAM" id="SSF53474">
    <property type="entry name" value="alpha/beta-Hydrolases"/>
    <property type="match status" value="1"/>
</dbReference>
<comment type="caution">
    <text evidence="1">The sequence shown here is derived from an EMBL/GenBank/DDBJ whole genome shotgun (WGS) entry which is preliminary data.</text>
</comment>
<evidence type="ECO:0008006" key="3">
    <source>
        <dbReference type="Google" id="ProtNLM"/>
    </source>
</evidence>
<evidence type="ECO:0000313" key="2">
    <source>
        <dbReference type="Proteomes" id="UP001501476"/>
    </source>
</evidence>
<dbReference type="PANTHER" id="PTHR37946:SF1">
    <property type="entry name" value="SLL1969 PROTEIN"/>
    <property type="match status" value="1"/>
</dbReference>
<dbReference type="Proteomes" id="UP001501476">
    <property type="component" value="Unassembled WGS sequence"/>
</dbReference>
<dbReference type="InterPro" id="IPR029058">
    <property type="entry name" value="AB_hydrolase_fold"/>
</dbReference>
<name>A0ABN0TI18_9GAMM</name>
<sequence length="190" mass="21178">MEYEHNHSVTVCRDNPLRQFSYCVSRQSFASIQSRLEKRIEAIASDGEYILIGHSLGGVLLRAALANMDDSVKAPKQLFLLGSPVKKSRLAVYFRRYWMFRFLTQDCGELLASSERMLDIPASDCPATAVVGVKGINGKSSPFRDELNDGVVSLSEVSADWIEEQIQLPVIHSFLPSSKRVSSVILSRIV</sequence>
<dbReference type="Gene3D" id="3.40.50.1820">
    <property type="entry name" value="alpha/beta hydrolase"/>
    <property type="match status" value="1"/>
</dbReference>